<feature type="region of interest" description="Disordered" evidence="1">
    <location>
        <begin position="902"/>
        <end position="937"/>
    </location>
</feature>
<name>A0A8T1W221_9STRA</name>
<dbReference type="PANTHER" id="PTHR34894">
    <property type="entry name" value="SAM-DEPENDENT METHYLTRANSFERASE RSMI, CONSERVED SITE"/>
    <property type="match status" value="1"/>
</dbReference>
<evidence type="ECO:0000313" key="4">
    <source>
        <dbReference type="Proteomes" id="UP000694044"/>
    </source>
</evidence>
<feature type="compositionally biased region" description="Polar residues" evidence="1">
    <location>
        <begin position="1395"/>
        <end position="1407"/>
    </location>
</feature>
<dbReference type="InterPro" id="IPR002048">
    <property type="entry name" value="EF_hand_dom"/>
</dbReference>
<feature type="region of interest" description="Disordered" evidence="1">
    <location>
        <begin position="454"/>
        <end position="531"/>
    </location>
</feature>
<feature type="compositionally biased region" description="Acidic residues" evidence="1">
    <location>
        <begin position="1486"/>
        <end position="1516"/>
    </location>
</feature>
<feature type="compositionally biased region" description="Low complexity" evidence="1">
    <location>
        <begin position="391"/>
        <end position="400"/>
    </location>
</feature>
<feature type="domain" description="EF-hand" evidence="2">
    <location>
        <begin position="1141"/>
        <end position="1176"/>
    </location>
</feature>
<feature type="region of interest" description="Disordered" evidence="1">
    <location>
        <begin position="1"/>
        <end position="43"/>
    </location>
</feature>
<dbReference type="PROSITE" id="PS00018">
    <property type="entry name" value="EF_HAND_1"/>
    <property type="match status" value="1"/>
</dbReference>
<accession>A0A8T1W221</accession>
<feature type="compositionally biased region" description="Polar residues" evidence="1">
    <location>
        <begin position="256"/>
        <end position="267"/>
    </location>
</feature>
<feature type="region of interest" description="Disordered" evidence="1">
    <location>
        <begin position="1465"/>
        <end position="1516"/>
    </location>
</feature>
<feature type="compositionally biased region" description="Basic and acidic residues" evidence="1">
    <location>
        <begin position="470"/>
        <end position="507"/>
    </location>
</feature>
<dbReference type="PROSITE" id="PS50222">
    <property type="entry name" value="EF_HAND_2"/>
    <property type="match status" value="1"/>
</dbReference>
<evidence type="ECO:0000313" key="3">
    <source>
        <dbReference type="EMBL" id="KAG7386153.1"/>
    </source>
</evidence>
<dbReference type="PANTHER" id="PTHR34894:SF5">
    <property type="entry name" value="EF-HAND DOMAIN-CONTAINING PROTEIN"/>
    <property type="match status" value="1"/>
</dbReference>
<organism evidence="3 4">
    <name type="scientific">Phytophthora pseudosyringae</name>
    <dbReference type="NCBI Taxonomy" id="221518"/>
    <lineage>
        <taxon>Eukaryota</taxon>
        <taxon>Sar</taxon>
        <taxon>Stramenopiles</taxon>
        <taxon>Oomycota</taxon>
        <taxon>Peronosporomycetes</taxon>
        <taxon>Peronosporales</taxon>
        <taxon>Peronosporaceae</taxon>
        <taxon>Phytophthora</taxon>
    </lineage>
</organism>
<comment type="caution">
    <text evidence="3">The sequence shown here is derived from an EMBL/GenBank/DDBJ whole genome shotgun (WGS) entry which is preliminary data.</text>
</comment>
<evidence type="ECO:0000256" key="1">
    <source>
        <dbReference type="SAM" id="MobiDB-lite"/>
    </source>
</evidence>
<dbReference type="OrthoDB" id="163938at2759"/>
<evidence type="ECO:0000259" key="2">
    <source>
        <dbReference type="PROSITE" id="PS50222"/>
    </source>
</evidence>
<dbReference type="Proteomes" id="UP000694044">
    <property type="component" value="Unassembled WGS sequence"/>
</dbReference>
<dbReference type="GO" id="GO:0005509">
    <property type="term" value="F:calcium ion binding"/>
    <property type="evidence" value="ECO:0007669"/>
    <property type="project" value="InterPro"/>
</dbReference>
<gene>
    <name evidence="3" type="ORF">PHYPSEUDO_000585</name>
</gene>
<dbReference type="EMBL" id="JAGDFM010000106">
    <property type="protein sequence ID" value="KAG7386153.1"/>
    <property type="molecule type" value="Genomic_DNA"/>
</dbReference>
<feature type="compositionally biased region" description="Basic and acidic residues" evidence="1">
    <location>
        <begin position="518"/>
        <end position="531"/>
    </location>
</feature>
<feature type="compositionally biased region" description="Gly residues" evidence="1">
    <location>
        <begin position="902"/>
        <end position="926"/>
    </location>
</feature>
<protein>
    <recommendedName>
        <fullName evidence="2">EF-hand domain-containing protein</fullName>
    </recommendedName>
</protein>
<proteinExistence type="predicted"/>
<feature type="region of interest" description="Disordered" evidence="1">
    <location>
        <begin position="391"/>
        <end position="426"/>
    </location>
</feature>
<sequence length="1516" mass="167486">MSSTPSPRKPNAGNGSMLRLHPRGPPPLHMSHTNPQPAASAGYPYVPVPHRSRMSPRQVKLQRMEPPPSYTIAIPLRDQVSTSFRHELFQFHQLLRDAIDASHHMQHIDSQRSAVISRDRRLLELLTSDRGDAVLKEFFVQSQRFLRRKHNGDPQSDEEDDGSMLWEVLETFFANLPLVVSEGEAGGATSPKAFFRYIDSLNSLRDLLISLLFKRPARDANDSIEGDSDEESSCGLQSSIGLGFGLNFNVGKDGSSPHSARQPQSSNRSKDRTPFYLHCQHLESELEALRRRVPHRRPRSPGVVAGILGDVGLLQDNTVMLLLDFWGLPHEERLAFFCQIASQANEQDASAILHVFLDNCTTQTFLQIWEALQQSPQFQKMLREAKLQLEPATGDGAATPATPPTESEEEKAPLGTEANDIGKPLIWRGSQRGIRRRGRKSTRFVDLNGITEAFDHNESGEDSSDDEGDDVKHGRVDSKHDSPRFQKFKIRERGRLSLSDPSDHPDEANQSGRRRSIRLSDHSRRQLKTPVDRESVPLLELLHNDLTEMIKMEDGPDVRVMDAVWQLLEALDGHRMQDSKSGYHRRHVPLPAPIAAIPVQPVQPVQPQQQQAVIQNPRASIRTPLSAEQQFLMKLDQLQSMLVALGDVRVHTMSTETITGAYRRIPILAKLFAALSDTSLGAAGVDTAGGGMSTVVRSYEKAQHLANSWQGSKDKILDPSPWEGHSTTAGDNVREDVEAMGLLLVKLSKFVRGLAPLVDNEDSAPSSASASDDVLIVMDLATKLENAGALAEGPNGGGGGKRRFSLAVDREQPIILAVQSLARSHDFDVVSQLIAAAVEDKMTRVRIAAVEANANDDDEDGGDTIAMDGDEEVMRIVKNLRRASAKSTQTQEALDQMQVQLQGGGDKNAPSGGGGGQHAPSGGGGDQHAPSEGDATTTSAAALRFVKGDIPTSIKNAAALRGVKLFSADILLRIVNQLYRDNYEGMVSTLQYGNRRMEFSEFIYDWHIRKYGLKTLAQRHLLKLIQSLRKHEKKVFQCQLPLGFHEHKFVLGLLNRWSLGTFLGGSKHRVELPKRQFKIRITFAISTVQEALRERFGVYARGMDALAERIRANARPRDEEFVRENDLLTLCVEEFGSQRALLEKVLGAVYLAGDINGDGSLEFDEFASVVTHLSPTVDDRFLQKVFEAAHDFTKPHRISFARFLDVILLERVLSPAPLSAAATGIARAKNAAAAAAANSVGGTSPAVSTGNSQPSNSPLKAVLQDEQEEAYQFELLHETWTHDCEAVAQVLQTSITHAPTAKSLTFRVAFLEQLLERRVDAKTAWLCHRQIMREIARYQHLDADQIAGLRRKEQQFKKTVRAIRNAQRLSALFALNPVLQEPGGDEAGVSEASAVDSQEPSSPSPSYATAVRLSLDGQATGMDNAADVAALENELRETFLERADEGAIDDFMAAMKHLRRASIKQQSLQLQFESREDLTVPRIEESASEGNEEIDTDDDDDNEDEAEYDGEETDTP</sequence>
<feature type="region of interest" description="Disordered" evidence="1">
    <location>
        <begin position="253"/>
        <end position="272"/>
    </location>
</feature>
<dbReference type="InterPro" id="IPR018247">
    <property type="entry name" value="EF_Hand_1_Ca_BS"/>
</dbReference>
<feature type="compositionally biased region" description="Basic and acidic residues" evidence="1">
    <location>
        <begin position="1473"/>
        <end position="1485"/>
    </location>
</feature>
<keyword evidence="4" id="KW-1185">Reference proteome</keyword>
<reference evidence="3" key="1">
    <citation type="submission" date="2021-02" db="EMBL/GenBank/DDBJ databases">
        <authorList>
            <person name="Palmer J.M."/>
        </authorList>
    </citation>
    <scope>NUCLEOTIDE SEQUENCE</scope>
    <source>
        <strain evidence="3">SCRP734</strain>
    </source>
</reference>
<feature type="region of interest" description="Disordered" evidence="1">
    <location>
        <begin position="1384"/>
        <end position="1408"/>
    </location>
</feature>
<feature type="compositionally biased region" description="Acidic residues" evidence="1">
    <location>
        <begin position="460"/>
        <end position="469"/>
    </location>
</feature>